<sequence length="385" mass="40586">MEHRYGASQVSGGAPRRGRGVAFAAITGAILLGTVASVDPGAQAAPDPIDQAKVRLAQLDEQTSKVQEDYTEAQAALDKAQKDLDRSQRDLKAQSDKVATMRKALGRVALSDYQSGGGVSMATQLVASGDSGQFLSKLATIQNVTERTSVQFQDFQAEQARLKSMKSQAEADRATIESQRNQQAKLLADAKKKEQEAKQVVDRLTAQQRAELERQQTAEAQAAAAHAVSRSTGRPTDQQSALGQPSSSSTQASQAGSQVPIPDPSHGVSSRAQSALSFALAQLGKPYIWGGTGPTGYDCSGLMMASWGKAGVSLPRTAAAQYAAGTPVSTSDLQPGDLVFFYPGITHVGMYIGDGKFIHASSPRTGIKVSVLAQQSSYQGARRFG</sequence>
<accession>A0A2B7J1T7</accession>
<organism evidence="7 8">
    <name type="scientific">Cutibacterium acnes</name>
    <name type="common">Propionibacterium acnes</name>
    <dbReference type="NCBI Taxonomy" id="1747"/>
    <lineage>
        <taxon>Bacteria</taxon>
        <taxon>Bacillati</taxon>
        <taxon>Actinomycetota</taxon>
        <taxon>Actinomycetes</taxon>
        <taxon>Propionibacteriales</taxon>
        <taxon>Propionibacteriaceae</taxon>
        <taxon>Cutibacterium</taxon>
    </lineage>
</organism>
<dbReference type="PANTHER" id="PTHR47053">
    <property type="entry name" value="MUREIN DD-ENDOPEPTIDASE MEPH-RELATED"/>
    <property type="match status" value="1"/>
</dbReference>
<feature type="coiled-coil region" evidence="5">
    <location>
        <begin position="49"/>
        <end position="97"/>
    </location>
</feature>
<keyword evidence="4" id="KW-0788">Thiol protease</keyword>
<keyword evidence="3" id="KW-0378">Hydrolase</keyword>
<feature type="compositionally biased region" description="Low complexity" evidence="6">
    <location>
        <begin position="243"/>
        <end position="258"/>
    </location>
</feature>
<dbReference type="Gene3D" id="3.90.1720.10">
    <property type="entry name" value="endopeptidase domain like (from Nostoc punctiforme)"/>
    <property type="match status" value="1"/>
</dbReference>
<dbReference type="GO" id="GO:0008234">
    <property type="term" value="F:cysteine-type peptidase activity"/>
    <property type="evidence" value="ECO:0007669"/>
    <property type="project" value="UniProtKB-KW"/>
</dbReference>
<evidence type="ECO:0000256" key="1">
    <source>
        <dbReference type="ARBA" id="ARBA00007074"/>
    </source>
</evidence>
<reference evidence="7 8" key="1">
    <citation type="submission" date="2017-02" db="EMBL/GenBank/DDBJ databases">
        <title>Prevalence of linear plasmids in Cutibacterium acnes isolates obtained from cancerous prostatic tissue.</title>
        <authorList>
            <person name="Davidsson S."/>
            <person name="Bruggemann H."/>
        </authorList>
    </citation>
    <scope>NUCLEOTIDE SEQUENCE [LARGE SCALE GENOMIC DNA]</scope>
    <source>
        <strain evidence="7 8">11-78</strain>
    </source>
</reference>
<dbReference type="SUPFAM" id="SSF54001">
    <property type="entry name" value="Cysteine proteinases"/>
    <property type="match status" value="1"/>
</dbReference>
<feature type="compositionally biased region" description="Low complexity" evidence="6">
    <location>
        <begin position="217"/>
        <end position="227"/>
    </location>
</feature>
<protein>
    <submittedName>
        <fullName evidence="7">Uncharacterized protein</fullName>
    </submittedName>
</protein>
<evidence type="ECO:0000256" key="5">
    <source>
        <dbReference type="SAM" id="Coils"/>
    </source>
</evidence>
<dbReference type="OrthoDB" id="5177647at2"/>
<proteinExistence type="inferred from homology"/>
<evidence type="ECO:0000313" key="7">
    <source>
        <dbReference type="EMBL" id="PGF36244.1"/>
    </source>
</evidence>
<evidence type="ECO:0000256" key="3">
    <source>
        <dbReference type="ARBA" id="ARBA00022801"/>
    </source>
</evidence>
<keyword evidence="2" id="KW-0645">Protease</keyword>
<dbReference type="AlphaFoldDB" id="A0A2B7J1T7"/>
<evidence type="ECO:0000256" key="2">
    <source>
        <dbReference type="ARBA" id="ARBA00022670"/>
    </source>
</evidence>
<name>A0A2B7J1T7_CUTAC</name>
<feature type="region of interest" description="Disordered" evidence="6">
    <location>
        <begin position="211"/>
        <end position="270"/>
    </location>
</feature>
<gene>
    <name evidence="7" type="ORF">B1B09_00905</name>
</gene>
<evidence type="ECO:0000313" key="8">
    <source>
        <dbReference type="Proteomes" id="UP000226191"/>
    </source>
</evidence>
<dbReference type="SMR" id="A0A2B7J1T7"/>
<dbReference type="EMBL" id="MVCE01000001">
    <property type="protein sequence ID" value="PGF36244.1"/>
    <property type="molecule type" value="Genomic_DNA"/>
</dbReference>
<feature type="compositionally biased region" description="Polar residues" evidence="6">
    <location>
        <begin position="229"/>
        <end position="242"/>
    </location>
</feature>
<dbReference type="InterPro" id="IPR000064">
    <property type="entry name" value="NLP_P60_dom"/>
</dbReference>
<dbReference type="InterPro" id="IPR051202">
    <property type="entry name" value="Peptidase_C40"/>
</dbReference>
<evidence type="ECO:0000256" key="4">
    <source>
        <dbReference type="ARBA" id="ARBA00022807"/>
    </source>
</evidence>
<evidence type="ECO:0000256" key="6">
    <source>
        <dbReference type="SAM" id="MobiDB-lite"/>
    </source>
</evidence>
<comment type="caution">
    <text evidence="7">The sequence shown here is derived from an EMBL/GenBank/DDBJ whole genome shotgun (WGS) entry which is preliminary data.</text>
</comment>
<dbReference type="PANTHER" id="PTHR47053:SF1">
    <property type="entry name" value="MUREIN DD-ENDOPEPTIDASE MEPH-RELATED"/>
    <property type="match status" value="1"/>
</dbReference>
<feature type="region of interest" description="Disordered" evidence="6">
    <location>
        <begin position="163"/>
        <end position="182"/>
    </location>
</feature>
<dbReference type="InterPro" id="IPR038765">
    <property type="entry name" value="Papain-like_cys_pep_sf"/>
</dbReference>
<keyword evidence="5" id="KW-0175">Coiled coil</keyword>
<dbReference type="Pfam" id="PF00877">
    <property type="entry name" value="NLPC_P60"/>
    <property type="match status" value="1"/>
</dbReference>
<dbReference type="PROSITE" id="PS51935">
    <property type="entry name" value="NLPC_P60"/>
    <property type="match status" value="1"/>
</dbReference>
<dbReference type="GO" id="GO:0006508">
    <property type="term" value="P:proteolysis"/>
    <property type="evidence" value="ECO:0007669"/>
    <property type="project" value="UniProtKB-KW"/>
</dbReference>
<dbReference type="Gene3D" id="6.10.250.3150">
    <property type="match status" value="1"/>
</dbReference>
<dbReference type="Proteomes" id="UP000226191">
    <property type="component" value="Unassembled WGS sequence"/>
</dbReference>
<comment type="similarity">
    <text evidence="1">Belongs to the peptidase C40 family.</text>
</comment>